<gene>
    <name evidence="2" type="ORF">FC26_GL000065</name>
</gene>
<dbReference type="OrthoDB" id="1661999at2"/>
<keyword evidence="3" id="KW-1185">Reference proteome</keyword>
<dbReference type="PATRIC" id="fig|1423813.3.peg.67"/>
<feature type="transmembrane region" description="Helical" evidence="1">
    <location>
        <begin position="348"/>
        <end position="369"/>
    </location>
</feature>
<dbReference type="STRING" id="1423813.FC26_GL000065"/>
<keyword evidence="1" id="KW-0812">Transmembrane</keyword>
<feature type="transmembrane region" description="Helical" evidence="1">
    <location>
        <begin position="5"/>
        <end position="21"/>
    </location>
</feature>
<dbReference type="RefSeq" id="WP_057777679.1">
    <property type="nucleotide sequence ID" value="NZ_AYYY01000007.1"/>
</dbReference>
<feature type="transmembrane region" description="Helical" evidence="1">
    <location>
        <begin position="27"/>
        <end position="46"/>
    </location>
</feature>
<feature type="transmembrane region" description="Helical" evidence="1">
    <location>
        <begin position="409"/>
        <end position="428"/>
    </location>
</feature>
<organism evidence="2 3">
    <name type="scientific">Paucilactobacillus vaccinostercus DSM 20634</name>
    <dbReference type="NCBI Taxonomy" id="1423813"/>
    <lineage>
        <taxon>Bacteria</taxon>
        <taxon>Bacillati</taxon>
        <taxon>Bacillota</taxon>
        <taxon>Bacilli</taxon>
        <taxon>Lactobacillales</taxon>
        <taxon>Lactobacillaceae</taxon>
        <taxon>Paucilactobacillus</taxon>
    </lineage>
</organism>
<proteinExistence type="predicted"/>
<feature type="transmembrane region" description="Helical" evidence="1">
    <location>
        <begin position="182"/>
        <end position="200"/>
    </location>
</feature>
<sequence length="429" mass="47086">MMDILTGCLLLISFIFFIIFITKGGNLTIGFIGMAILWTVIGQIPITKAINTIFAQPALNYGPTIIYIVFGSWFGRVLVDSGIAGNISHQTQRVGSKRPILAAILVCLVTMLIFVSAYGVGSVIAIGVILIPILFSLGLPKHIAVVAFTLSIGAPMYINVVLFNQIKTFFPAVSYGTRYLKFGWIGMGVQLIAVILFLLWHAKDIHNNEISQINNESSQAANLVITHRWQYITYIIPLVPVLLNMLLHWDAVPALILSTVLAMLLTGHLAHGRQGLTFMNQTMKRAVADIADLIFFLLALAMFTASATANTPRFKSIFELLLPHQTLWLAVGLGILAPLALFRGPLHVWGAGAATAAVLTATGLFSQWFLLPVLYVPTLLAVAIDVTQSWNIWALTYTKVDNRLFMKTGLPVVWLVAIINELIAWKMFG</sequence>
<feature type="transmembrane region" description="Helical" evidence="1">
    <location>
        <begin position="290"/>
        <end position="309"/>
    </location>
</feature>
<name>A0A0R2A5D9_9LACO</name>
<reference evidence="2 3" key="1">
    <citation type="journal article" date="2015" name="Genome Announc.">
        <title>Expanding the biotechnology potential of lactobacilli through comparative genomics of 213 strains and associated genera.</title>
        <authorList>
            <person name="Sun Z."/>
            <person name="Harris H.M."/>
            <person name="McCann A."/>
            <person name="Guo C."/>
            <person name="Argimon S."/>
            <person name="Zhang W."/>
            <person name="Yang X."/>
            <person name="Jeffery I.B."/>
            <person name="Cooney J.C."/>
            <person name="Kagawa T.F."/>
            <person name="Liu W."/>
            <person name="Song Y."/>
            <person name="Salvetti E."/>
            <person name="Wrobel A."/>
            <person name="Rasinkangas P."/>
            <person name="Parkhill J."/>
            <person name="Rea M.C."/>
            <person name="O'Sullivan O."/>
            <person name="Ritari J."/>
            <person name="Douillard F.P."/>
            <person name="Paul Ross R."/>
            <person name="Yang R."/>
            <person name="Briner A.E."/>
            <person name="Felis G.E."/>
            <person name="de Vos W.M."/>
            <person name="Barrangou R."/>
            <person name="Klaenhammer T.R."/>
            <person name="Caufield P.W."/>
            <person name="Cui Y."/>
            <person name="Zhang H."/>
            <person name="O'Toole P.W."/>
        </authorList>
    </citation>
    <scope>NUCLEOTIDE SEQUENCE [LARGE SCALE GENOMIC DNA]</scope>
    <source>
        <strain evidence="2 3">DSM 20634</strain>
    </source>
</reference>
<keyword evidence="1" id="KW-0472">Membrane</keyword>
<accession>A0A0R2A5D9</accession>
<feature type="transmembrane region" description="Helical" evidence="1">
    <location>
        <begin position="321"/>
        <end position="341"/>
    </location>
</feature>
<feature type="transmembrane region" description="Helical" evidence="1">
    <location>
        <begin position="253"/>
        <end position="270"/>
    </location>
</feature>
<feature type="transmembrane region" description="Helical" evidence="1">
    <location>
        <begin position="375"/>
        <end position="397"/>
    </location>
</feature>
<evidence type="ECO:0000256" key="1">
    <source>
        <dbReference type="SAM" id="Phobius"/>
    </source>
</evidence>
<dbReference type="EMBL" id="AYYY01000007">
    <property type="protein sequence ID" value="KRM62279.1"/>
    <property type="molecule type" value="Genomic_DNA"/>
</dbReference>
<comment type="caution">
    <text evidence="2">The sequence shown here is derived from an EMBL/GenBank/DDBJ whole genome shotgun (WGS) entry which is preliminary data.</text>
</comment>
<dbReference type="Proteomes" id="UP000051733">
    <property type="component" value="Unassembled WGS sequence"/>
</dbReference>
<feature type="transmembrane region" description="Helical" evidence="1">
    <location>
        <begin position="99"/>
        <end position="131"/>
    </location>
</feature>
<dbReference type="AlphaFoldDB" id="A0A0R2A5D9"/>
<protein>
    <submittedName>
        <fullName evidence="2">H+ gluconate symporter related permease</fullName>
    </submittedName>
</protein>
<evidence type="ECO:0000313" key="2">
    <source>
        <dbReference type="EMBL" id="KRM62279.1"/>
    </source>
</evidence>
<evidence type="ECO:0000313" key="3">
    <source>
        <dbReference type="Proteomes" id="UP000051733"/>
    </source>
</evidence>
<feature type="transmembrane region" description="Helical" evidence="1">
    <location>
        <begin position="143"/>
        <end position="162"/>
    </location>
</feature>
<keyword evidence="1" id="KW-1133">Transmembrane helix</keyword>
<feature type="transmembrane region" description="Helical" evidence="1">
    <location>
        <begin position="58"/>
        <end position="79"/>
    </location>
</feature>